<dbReference type="OrthoDB" id="3671487at2759"/>
<keyword evidence="2" id="KW-1185">Reference proteome</keyword>
<dbReference type="Proteomes" id="UP000800040">
    <property type="component" value="Unassembled WGS sequence"/>
</dbReference>
<evidence type="ECO:0008006" key="3">
    <source>
        <dbReference type="Google" id="ProtNLM"/>
    </source>
</evidence>
<evidence type="ECO:0000313" key="1">
    <source>
        <dbReference type="EMBL" id="KAF1835355.1"/>
    </source>
</evidence>
<accession>A0A6A5KBP0</accession>
<gene>
    <name evidence="1" type="ORF">BDW02DRAFT_290193</name>
</gene>
<name>A0A6A5KBP0_9PLEO</name>
<dbReference type="EMBL" id="ML975288">
    <property type="protein sequence ID" value="KAF1835355.1"/>
    <property type="molecule type" value="Genomic_DNA"/>
</dbReference>
<protein>
    <recommendedName>
        <fullName evidence="3">F-box domain-containing protein</fullName>
    </recommendedName>
</protein>
<organism evidence="1 2">
    <name type="scientific">Decorospora gaudefroyi</name>
    <dbReference type="NCBI Taxonomy" id="184978"/>
    <lineage>
        <taxon>Eukaryota</taxon>
        <taxon>Fungi</taxon>
        <taxon>Dikarya</taxon>
        <taxon>Ascomycota</taxon>
        <taxon>Pezizomycotina</taxon>
        <taxon>Dothideomycetes</taxon>
        <taxon>Pleosporomycetidae</taxon>
        <taxon>Pleosporales</taxon>
        <taxon>Pleosporineae</taxon>
        <taxon>Pleosporaceae</taxon>
        <taxon>Decorospora</taxon>
    </lineage>
</organism>
<sequence length="272" mass="30080">MNTIPTTLGPESVPSSAFLSLPAEIRNHIYRCLLPDVTNLRDTAGLVCACKQIRQELTSMIVAETMPVIQAVQQQSMAFYKSTYATSMARSFVSVPAVKNHSQLCNVNFSISIGNGMSHHPSGVRYPAFTTVFGGLKSLLSLHLPYVTISVPVILQEDETLGDPLLRERFLGTCYTAFKMVEADPNCNINAHHVIFEVGKEKWEGHEFVHPPVIAFVRQASKKGKVGYEVLGYDPAAEIDDEIGRAIETDESMIERLRLILKKSRDAARDGN</sequence>
<reference evidence="1" key="1">
    <citation type="submission" date="2020-01" db="EMBL/GenBank/DDBJ databases">
        <authorList>
            <consortium name="DOE Joint Genome Institute"/>
            <person name="Haridas S."/>
            <person name="Albert R."/>
            <person name="Binder M."/>
            <person name="Bloem J."/>
            <person name="Labutti K."/>
            <person name="Salamov A."/>
            <person name="Andreopoulos B."/>
            <person name="Baker S.E."/>
            <person name="Barry K."/>
            <person name="Bills G."/>
            <person name="Bluhm B.H."/>
            <person name="Cannon C."/>
            <person name="Castanera R."/>
            <person name="Culley D.E."/>
            <person name="Daum C."/>
            <person name="Ezra D."/>
            <person name="Gonzalez J.B."/>
            <person name="Henrissat B."/>
            <person name="Kuo A."/>
            <person name="Liang C."/>
            <person name="Lipzen A."/>
            <person name="Lutzoni F."/>
            <person name="Magnuson J."/>
            <person name="Mondo S."/>
            <person name="Nolan M."/>
            <person name="Ohm R."/>
            <person name="Pangilinan J."/>
            <person name="Park H.-J."/>
            <person name="Ramirez L."/>
            <person name="Alfaro M."/>
            <person name="Sun H."/>
            <person name="Tritt A."/>
            <person name="Yoshinaga Y."/>
            <person name="Zwiers L.-H."/>
            <person name="Turgeon B.G."/>
            <person name="Goodwin S.B."/>
            <person name="Spatafora J.W."/>
            <person name="Crous P.W."/>
            <person name="Grigoriev I.V."/>
        </authorList>
    </citation>
    <scope>NUCLEOTIDE SEQUENCE</scope>
    <source>
        <strain evidence="1">P77</strain>
    </source>
</reference>
<dbReference type="AlphaFoldDB" id="A0A6A5KBP0"/>
<evidence type="ECO:0000313" key="2">
    <source>
        <dbReference type="Proteomes" id="UP000800040"/>
    </source>
</evidence>
<proteinExistence type="predicted"/>